<protein>
    <submittedName>
        <fullName evidence="1">Uncharacterized protein</fullName>
    </submittedName>
</protein>
<evidence type="ECO:0000313" key="2">
    <source>
        <dbReference type="Proteomes" id="UP000593562"/>
    </source>
</evidence>
<dbReference type="InterPro" id="IPR044240">
    <property type="entry name" value="STR4-like"/>
</dbReference>
<keyword evidence="2" id="KW-1185">Reference proteome</keyword>
<organism evidence="1 2">
    <name type="scientific">Tripterygium wilfordii</name>
    <name type="common">Thunder God vine</name>
    <dbReference type="NCBI Taxonomy" id="458696"/>
    <lineage>
        <taxon>Eukaryota</taxon>
        <taxon>Viridiplantae</taxon>
        <taxon>Streptophyta</taxon>
        <taxon>Embryophyta</taxon>
        <taxon>Tracheophyta</taxon>
        <taxon>Spermatophyta</taxon>
        <taxon>Magnoliopsida</taxon>
        <taxon>eudicotyledons</taxon>
        <taxon>Gunneridae</taxon>
        <taxon>Pentapetalae</taxon>
        <taxon>rosids</taxon>
        <taxon>fabids</taxon>
        <taxon>Celastrales</taxon>
        <taxon>Celastraceae</taxon>
        <taxon>Tripterygium</taxon>
    </lineage>
</organism>
<reference evidence="1 2" key="1">
    <citation type="journal article" date="2020" name="Nat. Commun.">
        <title>Genome of Tripterygium wilfordii and identification of cytochrome P450 involved in triptolide biosynthesis.</title>
        <authorList>
            <person name="Tu L."/>
            <person name="Su P."/>
            <person name="Zhang Z."/>
            <person name="Gao L."/>
            <person name="Wang J."/>
            <person name="Hu T."/>
            <person name="Zhou J."/>
            <person name="Zhang Y."/>
            <person name="Zhao Y."/>
            <person name="Liu Y."/>
            <person name="Song Y."/>
            <person name="Tong Y."/>
            <person name="Lu Y."/>
            <person name="Yang J."/>
            <person name="Xu C."/>
            <person name="Jia M."/>
            <person name="Peters R.J."/>
            <person name="Huang L."/>
            <person name="Gao W."/>
        </authorList>
    </citation>
    <scope>NUCLEOTIDE SEQUENCE [LARGE SCALE GENOMIC DNA]</scope>
    <source>
        <strain evidence="2">cv. XIE 37</strain>
        <tissue evidence="1">Leaf</tissue>
    </source>
</reference>
<gene>
    <name evidence="1" type="ORF">HS088_TW18G00468</name>
</gene>
<accession>A0A7J7CCC4</accession>
<dbReference type="Proteomes" id="UP000593562">
    <property type="component" value="Unassembled WGS sequence"/>
</dbReference>
<dbReference type="InParanoid" id="A0A7J7CCC4"/>
<name>A0A7J7CCC4_TRIWF</name>
<dbReference type="AlphaFoldDB" id="A0A7J7CCC4"/>
<comment type="caution">
    <text evidence="1">The sequence shown here is derived from an EMBL/GenBank/DDBJ whole genome shotgun (WGS) entry which is preliminary data.</text>
</comment>
<dbReference type="Gene3D" id="3.40.250.10">
    <property type="entry name" value="Rhodanese-like domain"/>
    <property type="match status" value="1"/>
</dbReference>
<sequence>MEVLNAAGLTPLSVFCERRTEPTKSLQSLKLSKSPSISTTTPTLQDHFSRTLHGSLVLMSSVLASGLAKALTYEEALGQSVRTPTSDFDASGVLENLFSFGTDNPVIIGGGVAAVLAAPLVFSQILKKPKPWGVESAKNAYAKLADESTALLLDIRAPAEFRQVGSSDIRGLGKKLVSIAYKGEDKPGFLKKLSLKFNAPENNIFFILDK</sequence>
<dbReference type="EMBL" id="JAAARO010000018">
    <property type="protein sequence ID" value="KAF5731783.1"/>
    <property type="molecule type" value="Genomic_DNA"/>
</dbReference>
<dbReference type="PANTHER" id="PTHR47377:SF1">
    <property type="entry name" value="RHODANESE-LIKE DOMAIN-CONTAINING PROTEIN 4, CHLOROPLASTIC"/>
    <property type="match status" value="1"/>
</dbReference>
<evidence type="ECO:0000313" key="1">
    <source>
        <dbReference type="EMBL" id="KAF5731783.1"/>
    </source>
</evidence>
<dbReference type="PANTHER" id="PTHR47377">
    <property type="entry name" value="RHODANESE-LIKE DOMAIN-CONTAINING PROTEIN 4, CHLOROPLASTIC"/>
    <property type="match status" value="1"/>
</dbReference>
<proteinExistence type="predicted"/>
<dbReference type="InterPro" id="IPR036873">
    <property type="entry name" value="Rhodanese-like_dom_sf"/>
</dbReference>